<dbReference type="GO" id="GO:0004582">
    <property type="term" value="F:dolichyl-phosphate beta-D-mannosyltransferase activity"/>
    <property type="evidence" value="ECO:0007669"/>
    <property type="project" value="InterPro"/>
</dbReference>
<accession>A0A1F5YNF4</accession>
<evidence type="ECO:0000256" key="4">
    <source>
        <dbReference type="SAM" id="MobiDB-lite"/>
    </source>
</evidence>
<comment type="similarity">
    <text evidence="1">Belongs to the glycosyltransferase 2 family.</text>
</comment>
<evidence type="ECO:0000313" key="7">
    <source>
        <dbReference type="Proteomes" id="UP000178448"/>
    </source>
</evidence>
<dbReference type="GO" id="GO:0016020">
    <property type="term" value="C:membrane"/>
    <property type="evidence" value="ECO:0007669"/>
    <property type="project" value="GOC"/>
</dbReference>
<evidence type="ECO:0000259" key="5">
    <source>
        <dbReference type="Pfam" id="PF00535"/>
    </source>
</evidence>
<evidence type="ECO:0000256" key="3">
    <source>
        <dbReference type="ARBA" id="ARBA00022679"/>
    </source>
</evidence>
<dbReference type="GO" id="GO:0009247">
    <property type="term" value="P:glycolipid biosynthetic process"/>
    <property type="evidence" value="ECO:0007669"/>
    <property type="project" value="TreeGrafter"/>
</dbReference>
<dbReference type="PANTHER" id="PTHR43398:SF1">
    <property type="entry name" value="DOLICHOL-PHOSPHATE MANNOSYLTRANSFERASE SUBUNIT 1"/>
    <property type="match status" value="1"/>
</dbReference>
<dbReference type="Pfam" id="PF00535">
    <property type="entry name" value="Glycos_transf_2"/>
    <property type="match status" value="1"/>
</dbReference>
<name>A0A1F5YNF4_9BACT</name>
<dbReference type="Gene3D" id="3.90.550.10">
    <property type="entry name" value="Spore Coat Polysaccharide Biosynthesis Protein SpsA, Chain A"/>
    <property type="match status" value="1"/>
</dbReference>
<dbReference type="PANTHER" id="PTHR43398">
    <property type="entry name" value="DOLICHOL-PHOSPHATE MANNOSYLTRANSFERASE SUBUNIT 1"/>
    <property type="match status" value="1"/>
</dbReference>
<keyword evidence="3" id="KW-0808">Transferase</keyword>
<reference evidence="6 7" key="1">
    <citation type="journal article" date="2016" name="Nat. Commun.">
        <title>Thousands of microbial genomes shed light on interconnected biogeochemical processes in an aquifer system.</title>
        <authorList>
            <person name="Anantharaman K."/>
            <person name="Brown C.T."/>
            <person name="Hug L.A."/>
            <person name="Sharon I."/>
            <person name="Castelle C.J."/>
            <person name="Probst A.J."/>
            <person name="Thomas B.C."/>
            <person name="Singh A."/>
            <person name="Wilkins M.J."/>
            <person name="Karaoz U."/>
            <person name="Brodie E.L."/>
            <person name="Williams K.H."/>
            <person name="Hubbard S.S."/>
            <person name="Banfield J.F."/>
        </authorList>
    </citation>
    <scope>NUCLEOTIDE SEQUENCE [LARGE SCALE GENOMIC DNA]</scope>
</reference>
<dbReference type="InterPro" id="IPR039528">
    <property type="entry name" value="DPM1-like"/>
</dbReference>
<dbReference type="InterPro" id="IPR029044">
    <property type="entry name" value="Nucleotide-diphossugar_trans"/>
</dbReference>
<protein>
    <recommendedName>
        <fullName evidence="5">Glycosyltransferase 2-like domain-containing protein</fullName>
    </recommendedName>
</protein>
<dbReference type="SUPFAM" id="SSF53448">
    <property type="entry name" value="Nucleotide-diphospho-sugar transferases"/>
    <property type="match status" value="1"/>
</dbReference>
<feature type="region of interest" description="Disordered" evidence="4">
    <location>
        <begin position="251"/>
        <end position="270"/>
    </location>
</feature>
<comment type="caution">
    <text evidence="6">The sequence shown here is derived from an EMBL/GenBank/DDBJ whole genome shotgun (WGS) entry which is preliminary data.</text>
</comment>
<dbReference type="AlphaFoldDB" id="A0A1F5YNF4"/>
<feature type="domain" description="Glycosyltransferase 2-like" evidence="5">
    <location>
        <begin position="21"/>
        <end position="184"/>
    </location>
</feature>
<dbReference type="EMBL" id="MFJD01000011">
    <property type="protein sequence ID" value="OGG01685.1"/>
    <property type="molecule type" value="Genomic_DNA"/>
</dbReference>
<gene>
    <name evidence="6" type="ORF">A2Z33_05595</name>
</gene>
<proteinExistence type="inferred from homology"/>
<organism evidence="6 7">
    <name type="scientific">Candidatus Gottesmanbacteria bacterium RBG_16_52_11</name>
    <dbReference type="NCBI Taxonomy" id="1798374"/>
    <lineage>
        <taxon>Bacteria</taxon>
        <taxon>Candidatus Gottesmaniibacteriota</taxon>
    </lineage>
</organism>
<sequence length="270" mass="30085">MEKSKLRPSAKNSGSRYQLAVVIPAYNESGNLRQLIPALLKRYPGIRIIVVDDSTGSERTETEDIARSYLNRGVNLISRNRKSGRGSAVLAGLRLALKYSDTGLVAEMDADLAHDPEDLSGLIGAASKYDVVIGSRYLPGSAITDWPVYRLVQSRIINLLLRYWLGIPISDFTNGLRVYRRPAAQYLTRIRLRETGFILLSETVYRMKQAGFRIGEVPARFTDRKLGKSNADWKELLASLRGALRIRTAGWSLPESDTPGRQSAESHHQG</sequence>
<keyword evidence="2" id="KW-0328">Glycosyltransferase</keyword>
<evidence type="ECO:0000313" key="6">
    <source>
        <dbReference type="EMBL" id="OGG01685.1"/>
    </source>
</evidence>
<dbReference type="InterPro" id="IPR001173">
    <property type="entry name" value="Glyco_trans_2-like"/>
</dbReference>
<dbReference type="Proteomes" id="UP000178448">
    <property type="component" value="Unassembled WGS sequence"/>
</dbReference>
<evidence type="ECO:0000256" key="1">
    <source>
        <dbReference type="ARBA" id="ARBA00006739"/>
    </source>
</evidence>
<evidence type="ECO:0000256" key="2">
    <source>
        <dbReference type="ARBA" id="ARBA00022676"/>
    </source>
</evidence>
<dbReference type="STRING" id="1798374.A2Z33_05595"/>